<sequence length="585" mass="62168">MAPLTAIAIVVGTIPFAAHAWAAMRGYFAHDDFLITFLAERGNPVDFGYLFQDYNGHLAPGLFALAWVVTWLAPLSYPAAVLPILIMQAATSILLWRLLVRLFTARPAILVPFAAVTFSPLILFTTLWWAYAAQFVPYLLAMVGALLAHTRHVQTGERRQAIVAAVWVLVGLAFYEKAVLIPVLMFGITTALAPHGRARLLWTVRQYWRLWLGYGVLIGAYAGLYLGLTEGQRAGNDIGGRLELVKRMVLDTLLPGLYGTDLHPAAGGSAGVLPPATAWQVVTIVASVGLIVGGLVVGRGRAALAWLLLAGYVAVGVALVAVARLHLVGPVIGTDGRYVADIVPVAALCAAIAFLRPSTSEQAPPRRHGLPLPARLLVAAVVAALAAGAMSSFLRLAPALRFGSAREYVANARAALIDDPGIVIYDRSVPEDVMISWFGPNARPSRVIGLLPGPPRFNRPTDALYLLDDNGTPRPLTSLTNTVTGARGPVPDCGWSVNEQITGIQLNGPIIARQVLKLEYYTARAGAGTITVGGQSTKVDFKPGLQELYLVLDHADGSAQSVDVSRAQPGPPVCVAGVTIGEPDV</sequence>
<gene>
    <name evidence="2" type="ORF">EV193_1027</name>
</gene>
<organism evidence="2 3">
    <name type="scientific">Herbihabitans rhizosphaerae</name>
    <dbReference type="NCBI Taxonomy" id="1872711"/>
    <lineage>
        <taxon>Bacteria</taxon>
        <taxon>Bacillati</taxon>
        <taxon>Actinomycetota</taxon>
        <taxon>Actinomycetes</taxon>
        <taxon>Pseudonocardiales</taxon>
        <taxon>Pseudonocardiaceae</taxon>
        <taxon>Herbihabitans</taxon>
    </lineage>
</organism>
<dbReference type="RefSeq" id="WP_130342936.1">
    <property type="nucleotide sequence ID" value="NZ_SGWQ01000002.1"/>
</dbReference>
<feature type="transmembrane region" description="Helical" evidence="1">
    <location>
        <begin position="304"/>
        <end position="326"/>
    </location>
</feature>
<dbReference type="Proteomes" id="UP000294257">
    <property type="component" value="Unassembled WGS sequence"/>
</dbReference>
<keyword evidence="1" id="KW-0472">Membrane</keyword>
<feature type="transmembrane region" description="Helical" evidence="1">
    <location>
        <begin position="208"/>
        <end position="228"/>
    </location>
</feature>
<evidence type="ECO:0000313" key="3">
    <source>
        <dbReference type="Proteomes" id="UP000294257"/>
    </source>
</evidence>
<feature type="transmembrane region" description="Helical" evidence="1">
    <location>
        <begin position="98"/>
        <end position="122"/>
    </location>
</feature>
<evidence type="ECO:0000313" key="2">
    <source>
        <dbReference type="EMBL" id="RZS43032.1"/>
    </source>
</evidence>
<proteinExistence type="predicted"/>
<name>A0A4Q7L4B1_9PSEU</name>
<keyword evidence="1" id="KW-1133">Transmembrane helix</keyword>
<reference evidence="2 3" key="1">
    <citation type="submission" date="2019-02" db="EMBL/GenBank/DDBJ databases">
        <title>Genomic Encyclopedia of Type Strains, Phase IV (KMG-IV): sequencing the most valuable type-strain genomes for metagenomic binning, comparative biology and taxonomic classification.</title>
        <authorList>
            <person name="Goeker M."/>
        </authorList>
    </citation>
    <scope>NUCLEOTIDE SEQUENCE [LARGE SCALE GENOMIC DNA]</scope>
    <source>
        <strain evidence="2 3">DSM 101727</strain>
    </source>
</reference>
<feature type="transmembrane region" description="Helical" evidence="1">
    <location>
        <begin position="161"/>
        <end position="188"/>
    </location>
</feature>
<evidence type="ECO:0008006" key="4">
    <source>
        <dbReference type="Google" id="ProtNLM"/>
    </source>
</evidence>
<feature type="transmembrane region" description="Helical" evidence="1">
    <location>
        <begin position="376"/>
        <end position="397"/>
    </location>
</feature>
<feature type="transmembrane region" description="Helical" evidence="1">
    <location>
        <begin position="278"/>
        <end position="297"/>
    </location>
</feature>
<feature type="transmembrane region" description="Helical" evidence="1">
    <location>
        <begin position="338"/>
        <end position="355"/>
    </location>
</feature>
<keyword evidence="1" id="KW-0812">Transmembrane</keyword>
<protein>
    <recommendedName>
        <fullName evidence="4">4-amino-4-deoxy-L-arabinose transferase-like glycosyltransferase</fullName>
    </recommendedName>
</protein>
<feature type="transmembrane region" description="Helical" evidence="1">
    <location>
        <begin position="62"/>
        <end position="86"/>
    </location>
</feature>
<dbReference type="OrthoDB" id="3778510at2"/>
<comment type="caution">
    <text evidence="2">The sequence shown here is derived from an EMBL/GenBank/DDBJ whole genome shotgun (WGS) entry which is preliminary data.</text>
</comment>
<dbReference type="AlphaFoldDB" id="A0A4Q7L4B1"/>
<accession>A0A4Q7L4B1</accession>
<dbReference type="EMBL" id="SGWQ01000002">
    <property type="protein sequence ID" value="RZS43032.1"/>
    <property type="molecule type" value="Genomic_DNA"/>
</dbReference>
<keyword evidence="3" id="KW-1185">Reference proteome</keyword>
<evidence type="ECO:0000256" key="1">
    <source>
        <dbReference type="SAM" id="Phobius"/>
    </source>
</evidence>